<dbReference type="GO" id="GO:0000976">
    <property type="term" value="F:transcription cis-regulatory region binding"/>
    <property type="evidence" value="ECO:0007669"/>
    <property type="project" value="TreeGrafter"/>
</dbReference>
<comment type="caution">
    <text evidence="6">The sequence shown here is derived from an EMBL/GenBank/DDBJ whole genome shotgun (WGS) entry which is preliminary data.</text>
</comment>
<dbReference type="PANTHER" id="PTHR30126:SF98">
    <property type="entry name" value="HTH-TYPE TRANSCRIPTIONAL ACTIVATOR BAUR"/>
    <property type="match status" value="1"/>
</dbReference>
<keyword evidence="7" id="KW-1185">Reference proteome</keyword>
<evidence type="ECO:0000313" key="7">
    <source>
        <dbReference type="Proteomes" id="UP000298179"/>
    </source>
</evidence>
<dbReference type="Gene3D" id="1.10.10.10">
    <property type="entry name" value="Winged helix-like DNA-binding domain superfamily/Winged helix DNA-binding domain"/>
    <property type="match status" value="2"/>
</dbReference>
<evidence type="ECO:0000259" key="5">
    <source>
        <dbReference type="PROSITE" id="PS50931"/>
    </source>
</evidence>
<protein>
    <submittedName>
        <fullName evidence="6">LysR family transcriptional regulator</fullName>
    </submittedName>
</protein>
<dbReference type="Gene3D" id="3.40.190.10">
    <property type="entry name" value="Periplasmic binding protein-like II"/>
    <property type="match status" value="2"/>
</dbReference>
<dbReference type="PRINTS" id="PR00039">
    <property type="entry name" value="HTHLYSR"/>
</dbReference>
<dbReference type="EMBL" id="SOZD01000004">
    <property type="protein sequence ID" value="TFF21830.1"/>
    <property type="molecule type" value="Genomic_DNA"/>
</dbReference>
<evidence type="ECO:0000256" key="2">
    <source>
        <dbReference type="ARBA" id="ARBA00023015"/>
    </source>
</evidence>
<reference evidence="6 7" key="1">
    <citation type="submission" date="2019-03" db="EMBL/GenBank/DDBJ databases">
        <title>Jiella endophytica sp. nov., a novel endophytic bacterium isolated from root of Ficus microcarpa Linn. f.</title>
        <authorList>
            <person name="Tuo L."/>
        </authorList>
    </citation>
    <scope>NUCLEOTIDE SEQUENCE [LARGE SCALE GENOMIC DNA]</scope>
    <source>
        <strain evidence="6 7">CBS5Q-3</strain>
    </source>
</reference>
<dbReference type="GO" id="GO:0003700">
    <property type="term" value="F:DNA-binding transcription factor activity"/>
    <property type="evidence" value="ECO:0007669"/>
    <property type="project" value="InterPro"/>
</dbReference>
<dbReference type="Pfam" id="PF03466">
    <property type="entry name" value="LysR_substrate"/>
    <property type="match status" value="1"/>
</dbReference>
<evidence type="ECO:0000256" key="4">
    <source>
        <dbReference type="ARBA" id="ARBA00023163"/>
    </source>
</evidence>
<dbReference type="InterPro" id="IPR000847">
    <property type="entry name" value="LysR_HTH_N"/>
</dbReference>
<keyword evidence="4" id="KW-0804">Transcription</keyword>
<dbReference type="FunFam" id="1.10.10.10:FF:000001">
    <property type="entry name" value="LysR family transcriptional regulator"/>
    <property type="match status" value="1"/>
</dbReference>
<keyword evidence="2" id="KW-0805">Transcription regulation</keyword>
<comment type="similarity">
    <text evidence="1">Belongs to the LysR transcriptional regulatory family.</text>
</comment>
<dbReference type="InterPro" id="IPR036390">
    <property type="entry name" value="WH_DNA-bd_sf"/>
</dbReference>
<name>A0A4Y8RI74_9HYPH</name>
<dbReference type="AlphaFoldDB" id="A0A4Y8RI74"/>
<dbReference type="SUPFAM" id="SSF46785">
    <property type="entry name" value="Winged helix' DNA-binding domain"/>
    <property type="match status" value="2"/>
</dbReference>
<feature type="domain" description="HTH lysR-type" evidence="5">
    <location>
        <begin position="127"/>
        <end position="183"/>
    </location>
</feature>
<feature type="domain" description="HTH lysR-type" evidence="5">
    <location>
        <begin position="37"/>
        <end position="94"/>
    </location>
</feature>
<dbReference type="OrthoDB" id="7840053at2"/>
<evidence type="ECO:0000256" key="3">
    <source>
        <dbReference type="ARBA" id="ARBA00023125"/>
    </source>
</evidence>
<evidence type="ECO:0000313" key="6">
    <source>
        <dbReference type="EMBL" id="TFF21830.1"/>
    </source>
</evidence>
<dbReference type="SUPFAM" id="SSF53850">
    <property type="entry name" value="Periplasmic binding protein-like II"/>
    <property type="match status" value="1"/>
</dbReference>
<keyword evidence="3" id="KW-0238">DNA-binding</keyword>
<organism evidence="6 7">
    <name type="scientific">Jiella endophytica</name>
    <dbReference type="NCBI Taxonomy" id="2558362"/>
    <lineage>
        <taxon>Bacteria</taxon>
        <taxon>Pseudomonadati</taxon>
        <taxon>Pseudomonadota</taxon>
        <taxon>Alphaproteobacteria</taxon>
        <taxon>Hyphomicrobiales</taxon>
        <taxon>Aurantimonadaceae</taxon>
        <taxon>Jiella</taxon>
    </lineage>
</organism>
<dbReference type="Pfam" id="PF00126">
    <property type="entry name" value="HTH_1"/>
    <property type="match status" value="2"/>
</dbReference>
<evidence type="ECO:0000256" key="1">
    <source>
        <dbReference type="ARBA" id="ARBA00009437"/>
    </source>
</evidence>
<accession>A0A4Y8RI74</accession>
<dbReference type="InterPro" id="IPR005119">
    <property type="entry name" value="LysR_subst-bd"/>
</dbReference>
<proteinExistence type="inferred from homology"/>
<dbReference type="PROSITE" id="PS50931">
    <property type="entry name" value="HTH_LYSR"/>
    <property type="match status" value="2"/>
</dbReference>
<dbReference type="Proteomes" id="UP000298179">
    <property type="component" value="Unassembled WGS sequence"/>
</dbReference>
<dbReference type="InterPro" id="IPR036388">
    <property type="entry name" value="WH-like_DNA-bd_sf"/>
</dbReference>
<sequence length="422" mass="45263">MAAGDRRARPCRRRERFCRARRPAERGPSVRRGLMEFNLRHLRIFADVVATGSVTEAAARIGLSQPAVTQAVVRLEKQLGATLLDRGHRRVEPTPAGALFAARAERALARLTEAASAAGPRLAWTATSAQLAAFVALASTGRSTDAARALHIAQPTLHRAAAAIQKEATRPLMERTSRGFVPTRLGSALARAVQLAFAEMDQASMEVAELGARDVGRIAIGAMPLSRAVALPLAVARFRRSRPAITVRIVDGPYVELLDGLESGTLDFLVGALRNPPPSPDIEQEALFSDDLVIVCGPAHPLAGSVTVTRENILPYPFVVATAGTPTRQHFDRLVAGAPAGGPGLIESGSMIFMREMLLHSEHLGCVSRRQAEAEAKHGAMHVLPMALPGTERVIGLTTRRGWRPTRSQAELLDLVREIAAI</sequence>
<gene>
    <name evidence="6" type="ORF">E3C22_14235</name>
</gene>
<dbReference type="PANTHER" id="PTHR30126">
    <property type="entry name" value="HTH-TYPE TRANSCRIPTIONAL REGULATOR"/>
    <property type="match status" value="1"/>
</dbReference>